<dbReference type="Proteomes" id="UP000298663">
    <property type="component" value="Unassembled WGS sequence"/>
</dbReference>
<accession>A0A4U5PIW9</accession>
<reference evidence="1 2" key="1">
    <citation type="journal article" date="2015" name="Genome Biol.">
        <title>Comparative genomics of Steinernema reveals deeply conserved gene regulatory networks.</title>
        <authorList>
            <person name="Dillman A.R."/>
            <person name="Macchietto M."/>
            <person name="Porter C.F."/>
            <person name="Rogers A."/>
            <person name="Williams B."/>
            <person name="Antoshechkin I."/>
            <person name="Lee M.M."/>
            <person name="Goodwin Z."/>
            <person name="Lu X."/>
            <person name="Lewis E.E."/>
            <person name="Goodrich-Blair H."/>
            <person name="Stock S.P."/>
            <person name="Adams B.J."/>
            <person name="Sternberg P.W."/>
            <person name="Mortazavi A."/>
        </authorList>
    </citation>
    <scope>NUCLEOTIDE SEQUENCE [LARGE SCALE GENOMIC DNA]</scope>
    <source>
        <strain evidence="1 2">ALL</strain>
    </source>
</reference>
<protein>
    <submittedName>
        <fullName evidence="1">Uncharacterized protein</fullName>
    </submittedName>
</protein>
<evidence type="ECO:0000313" key="1">
    <source>
        <dbReference type="EMBL" id="TKR96124.1"/>
    </source>
</evidence>
<sequence length="73" mass="8198">MPLSNKDVLAAVKLHVPSADLPQNSLFQYPQQSLVVPSCYHFAAVVLNKSGSGRFDKKLTKDEMLLDNFCKRF</sequence>
<reference evidence="1 2" key="2">
    <citation type="journal article" date="2019" name="G3 (Bethesda)">
        <title>Hybrid Assembly of the Genome of the Entomopathogenic Nematode Steinernema carpocapsae Identifies the X-Chromosome.</title>
        <authorList>
            <person name="Serra L."/>
            <person name="Macchietto M."/>
            <person name="Macias-Munoz A."/>
            <person name="McGill C.J."/>
            <person name="Rodriguez I.M."/>
            <person name="Rodriguez B."/>
            <person name="Murad R."/>
            <person name="Mortazavi A."/>
        </authorList>
    </citation>
    <scope>NUCLEOTIDE SEQUENCE [LARGE SCALE GENOMIC DNA]</scope>
    <source>
        <strain evidence="1 2">ALL</strain>
    </source>
</reference>
<organism evidence="1 2">
    <name type="scientific">Steinernema carpocapsae</name>
    <name type="common">Entomopathogenic nematode</name>
    <dbReference type="NCBI Taxonomy" id="34508"/>
    <lineage>
        <taxon>Eukaryota</taxon>
        <taxon>Metazoa</taxon>
        <taxon>Ecdysozoa</taxon>
        <taxon>Nematoda</taxon>
        <taxon>Chromadorea</taxon>
        <taxon>Rhabditida</taxon>
        <taxon>Tylenchina</taxon>
        <taxon>Panagrolaimomorpha</taxon>
        <taxon>Strongyloidoidea</taxon>
        <taxon>Steinernematidae</taxon>
        <taxon>Steinernema</taxon>
    </lineage>
</organism>
<comment type="caution">
    <text evidence="1">The sequence shown here is derived from an EMBL/GenBank/DDBJ whole genome shotgun (WGS) entry which is preliminary data.</text>
</comment>
<name>A0A4U5PIW9_STECR</name>
<gene>
    <name evidence="1" type="ORF">L596_010187</name>
</gene>
<evidence type="ECO:0000313" key="2">
    <source>
        <dbReference type="Proteomes" id="UP000298663"/>
    </source>
</evidence>
<dbReference type="EMBL" id="AZBU02000002">
    <property type="protein sequence ID" value="TKR96124.1"/>
    <property type="molecule type" value="Genomic_DNA"/>
</dbReference>
<proteinExistence type="predicted"/>
<keyword evidence="2" id="KW-1185">Reference proteome</keyword>
<dbReference type="AlphaFoldDB" id="A0A4U5PIW9"/>